<evidence type="ECO:0000313" key="18">
    <source>
        <dbReference type="EMBL" id="SOC07928.1"/>
    </source>
</evidence>
<reference evidence="19" key="1">
    <citation type="submission" date="2017-08" db="EMBL/GenBank/DDBJ databases">
        <authorList>
            <person name="Varghese N."/>
            <person name="Submissions S."/>
        </authorList>
    </citation>
    <scope>NUCLEOTIDE SEQUENCE [LARGE SCALE GENOMIC DNA]</scope>
    <source>
        <strain evidence="19">JA276</strain>
    </source>
</reference>
<dbReference type="SUPFAM" id="SSF53383">
    <property type="entry name" value="PLP-dependent transferases"/>
    <property type="match status" value="1"/>
</dbReference>
<keyword evidence="12" id="KW-0535">Nitrogen fixation</keyword>
<dbReference type="NCBIfam" id="TIGR03402">
    <property type="entry name" value="FeS_nifS"/>
    <property type="match status" value="1"/>
</dbReference>
<evidence type="ECO:0000313" key="19">
    <source>
        <dbReference type="Proteomes" id="UP000219111"/>
    </source>
</evidence>
<dbReference type="Gene3D" id="3.40.640.10">
    <property type="entry name" value="Type I PLP-dependent aspartate aminotransferase-like (Major domain)"/>
    <property type="match status" value="1"/>
</dbReference>
<evidence type="ECO:0000256" key="12">
    <source>
        <dbReference type="ARBA" id="ARBA00023231"/>
    </source>
</evidence>
<dbReference type="InterPro" id="IPR000192">
    <property type="entry name" value="Aminotrans_V_dom"/>
</dbReference>
<dbReference type="Pfam" id="PF00266">
    <property type="entry name" value="Aminotran_5"/>
    <property type="match status" value="1"/>
</dbReference>
<comment type="subunit">
    <text evidence="4">Homodimer.</text>
</comment>
<accession>A0A285SPK4</accession>
<keyword evidence="9 16" id="KW-0663">Pyridoxal phosphate</keyword>
<dbReference type="EMBL" id="OBMT01000006">
    <property type="protein sequence ID" value="SOC07928.1"/>
    <property type="molecule type" value="Genomic_DNA"/>
</dbReference>
<dbReference type="InterPro" id="IPR015422">
    <property type="entry name" value="PyrdxlP-dep_Trfase_small"/>
</dbReference>
<evidence type="ECO:0000259" key="17">
    <source>
        <dbReference type="Pfam" id="PF00266"/>
    </source>
</evidence>
<gene>
    <name evidence="18" type="ORF">SAMN05877831_10696</name>
</gene>
<protein>
    <recommendedName>
        <fullName evidence="6 16">Cysteine desulfurase</fullName>
        <ecNumber evidence="5 16">2.8.1.7</ecNumber>
    </recommendedName>
    <alternativeName>
        <fullName evidence="13 16">Nitrogenase metalloclusters biosynthesis protein NifS</fullName>
    </alternativeName>
</protein>
<dbReference type="PANTHER" id="PTHR11601:SF34">
    <property type="entry name" value="CYSTEINE DESULFURASE"/>
    <property type="match status" value="1"/>
</dbReference>
<keyword evidence="8 16" id="KW-0479">Metal-binding</keyword>
<evidence type="ECO:0000256" key="6">
    <source>
        <dbReference type="ARBA" id="ARBA00013558"/>
    </source>
</evidence>
<evidence type="ECO:0000256" key="15">
    <source>
        <dbReference type="RuleBase" id="RU004504"/>
    </source>
</evidence>
<dbReference type="PANTHER" id="PTHR11601">
    <property type="entry name" value="CYSTEINE DESULFURYLASE FAMILY MEMBER"/>
    <property type="match status" value="1"/>
</dbReference>
<dbReference type="FunFam" id="3.40.640.10:FF:000084">
    <property type="entry name" value="IscS-like cysteine desulfurase"/>
    <property type="match status" value="1"/>
</dbReference>
<evidence type="ECO:0000256" key="2">
    <source>
        <dbReference type="ARBA" id="ARBA00003120"/>
    </source>
</evidence>
<evidence type="ECO:0000256" key="16">
    <source>
        <dbReference type="RuleBase" id="RU364075"/>
    </source>
</evidence>
<dbReference type="PROSITE" id="PS00595">
    <property type="entry name" value="AA_TRANSFER_CLASS_5"/>
    <property type="match status" value="1"/>
</dbReference>
<evidence type="ECO:0000256" key="4">
    <source>
        <dbReference type="ARBA" id="ARBA00011738"/>
    </source>
</evidence>
<dbReference type="Gene3D" id="1.10.260.50">
    <property type="match status" value="1"/>
</dbReference>
<dbReference type="Proteomes" id="UP000219111">
    <property type="component" value="Unassembled WGS sequence"/>
</dbReference>
<dbReference type="AlphaFoldDB" id="A0A285SPK4"/>
<dbReference type="InterPro" id="IPR016454">
    <property type="entry name" value="Cysteine_dSase"/>
</dbReference>
<evidence type="ECO:0000256" key="10">
    <source>
        <dbReference type="ARBA" id="ARBA00023004"/>
    </source>
</evidence>
<dbReference type="InterPro" id="IPR015424">
    <property type="entry name" value="PyrdxlP-dep_Trfase"/>
</dbReference>
<evidence type="ECO:0000256" key="5">
    <source>
        <dbReference type="ARBA" id="ARBA00012239"/>
    </source>
</evidence>
<dbReference type="InterPro" id="IPR017772">
    <property type="entry name" value="Cys_deSase_NifS_bac/arc"/>
</dbReference>
<evidence type="ECO:0000256" key="11">
    <source>
        <dbReference type="ARBA" id="ARBA00023014"/>
    </source>
</evidence>
<dbReference type="GO" id="GO:0046872">
    <property type="term" value="F:metal ion binding"/>
    <property type="evidence" value="ECO:0007669"/>
    <property type="project" value="UniProtKB-KW"/>
</dbReference>
<dbReference type="PIRSF" id="PIRSF005572">
    <property type="entry name" value="NifS"/>
    <property type="match status" value="1"/>
</dbReference>
<keyword evidence="11 16" id="KW-0411">Iron-sulfur</keyword>
<evidence type="ECO:0000256" key="9">
    <source>
        <dbReference type="ARBA" id="ARBA00022898"/>
    </source>
</evidence>
<dbReference type="RefSeq" id="WP_097070055.1">
    <property type="nucleotide sequence ID" value="NZ_OBMT01000006.1"/>
</dbReference>
<evidence type="ECO:0000256" key="8">
    <source>
        <dbReference type="ARBA" id="ARBA00022723"/>
    </source>
</evidence>
<dbReference type="EC" id="2.8.1.7" evidence="5 16"/>
<comment type="similarity">
    <text evidence="3 16">Belongs to the class-V pyridoxal-phosphate-dependent aminotransferase family. NifS/IscS subfamily.</text>
</comment>
<keyword evidence="19" id="KW-1185">Reference proteome</keyword>
<name>A0A285SPK4_9RHOB</name>
<dbReference type="GO" id="GO:0006520">
    <property type="term" value="P:amino acid metabolic process"/>
    <property type="evidence" value="ECO:0007669"/>
    <property type="project" value="InterPro"/>
</dbReference>
<organism evidence="18 19">
    <name type="scientific">Rhodobacter maris</name>
    <dbReference type="NCBI Taxonomy" id="446682"/>
    <lineage>
        <taxon>Bacteria</taxon>
        <taxon>Pseudomonadati</taxon>
        <taxon>Pseudomonadota</taxon>
        <taxon>Alphaproteobacteria</taxon>
        <taxon>Rhodobacterales</taxon>
        <taxon>Rhodobacter group</taxon>
        <taxon>Rhodobacter</taxon>
    </lineage>
</organism>
<sequence>MTHPAAAPRIYLDNNATTRVADEALAAMWPLYTESYGNASSAHGFGAEAAAGLRAARKALAALIGAESEAEIVFTSGGTEANTTAIRAALAVQEGRREIVTSMVEHPAILQLCDALEKYEGVKVHRIPVDGEGRLEIDAYRAALSDRVAVVSLMWANNETGVLFPVEGLAELAHDFGALFHTDAVQAVGKTPVDVRAAGVDMLSLSAHKFHGPKGVGALYLKKNTPFQPLLRGGKQERGRRAGTENAPGITGAGKAAELAAAHMAADVARIAGLRDRLEAGILEAVPHVRVLGDRRDRLANTLCLAFDLVEGEGIVMKLDRAGIAASTGSACASGAVEPSHVIRAMGVPFTAAHGAVRLSLSRLTTEDEIARVLEILPPIVADLRALSPFWSDNGPNLPGLAPASLQEI</sequence>
<dbReference type="GO" id="GO:0031071">
    <property type="term" value="F:cysteine desulfurase activity"/>
    <property type="evidence" value="ECO:0007669"/>
    <property type="project" value="UniProtKB-EC"/>
</dbReference>
<keyword evidence="10 16" id="KW-0408">Iron</keyword>
<proteinExistence type="inferred from homology"/>
<dbReference type="Gene3D" id="3.90.1150.10">
    <property type="entry name" value="Aspartate Aminotransferase, domain 1"/>
    <property type="match status" value="1"/>
</dbReference>
<dbReference type="OrthoDB" id="9808002at2"/>
<dbReference type="InterPro" id="IPR020578">
    <property type="entry name" value="Aminotrans_V_PyrdxlP_BS"/>
</dbReference>
<evidence type="ECO:0000256" key="1">
    <source>
        <dbReference type="ARBA" id="ARBA00001933"/>
    </source>
</evidence>
<evidence type="ECO:0000256" key="7">
    <source>
        <dbReference type="ARBA" id="ARBA00022679"/>
    </source>
</evidence>
<evidence type="ECO:0000256" key="13">
    <source>
        <dbReference type="ARBA" id="ARBA00031911"/>
    </source>
</evidence>
<evidence type="ECO:0000256" key="14">
    <source>
        <dbReference type="ARBA" id="ARBA00050776"/>
    </source>
</evidence>
<comment type="cofactor">
    <cofactor evidence="1 15">
        <name>pyridoxal 5'-phosphate</name>
        <dbReference type="ChEBI" id="CHEBI:597326"/>
    </cofactor>
</comment>
<feature type="domain" description="Aminotransferase class V" evidence="17">
    <location>
        <begin position="10"/>
        <end position="372"/>
    </location>
</feature>
<keyword evidence="7 16" id="KW-0808">Transferase</keyword>
<dbReference type="GO" id="GO:0051536">
    <property type="term" value="F:iron-sulfur cluster binding"/>
    <property type="evidence" value="ECO:0007669"/>
    <property type="project" value="UniProtKB-KW"/>
</dbReference>
<comment type="function">
    <text evidence="2">Catalyzes the removal of elemental sulfur atoms from cysteine to produce alanine. Seems to participate in the biosynthesis of the nitrogenase metalloclusters by providing the inorganic sulfur required for the Fe-S core formation.</text>
</comment>
<dbReference type="InterPro" id="IPR015421">
    <property type="entry name" value="PyrdxlP-dep_Trfase_major"/>
</dbReference>
<evidence type="ECO:0000256" key="3">
    <source>
        <dbReference type="ARBA" id="ARBA00006490"/>
    </source>
</evidence>
<dbReference type="GO" id="GO:0030170">
    <property type="term" value="F:pyridoxal phosphate binding"/>
    <property type="evidence" value="ECO:0007669"/>
    <property type="project" value="InterPro"/>
</dbReference>
<comment type="catalytic activity">
    <reaction evidence="14 16">
        <text>(sulfur carrier)-H + L-cysteine = (sulfur carrier)-SH + L-alanine</text>
        <dbReference type="Rhea" id="RHEA:43892"/>
        <dbReference type="Rhea" id="RHEA-COMP:14737"/>
        <dbReference type="Rhea" id="RHEA-COMP:14739"/>
        <dbReference type="ChEBI" id="CHEBI:29917"/>
        <dbReference type="ChEBI" id="CHEBI:35235"/>
        <dbReference type="ChEBI" id="CHEBI:57972"/>
        <dbReference type="ChEBI" id="CHEBI:64428"/>
        <dbReference type="EC" id="2.8.1.7"/>
    </reaction>
</comment>